<dbReference type="AlphaFoldDB" id="A0A7R9IFZ6"/>
<evidence type="ECO:0000313" key="1">
    <source>
        <dbReference type="EMBL" id="CAD7457706.1"/>
    </source>
</evidence>
<accession>A0A7R9IFZ6</accession>
<name>A0A7R9IFZ6_9NEOP</name>
<protein>
    <submittedName>
        <fullName evidence="1">Uncharacterized protein</fullName>
    </submittedName>
</protein>
<organism evidence="1">
    <name type="scientific">Timema tahoe</name>
    <dbReference type="NCBI Taxonomy" id="61484"/>
    <lineage>
        <taxon>Eukaryota</taxon>
        <taxon>Metazoa</taxon>
        <taxon>Ecdysozoa</taxon>
        <taxon>Arthropoda</taxon>
        <taxon>Hexapoda</taxon>
        <taxon>Insecta</taxon>
        <taxon>Pterygota</taxon>
        <taxon>Neoptera</taxon>
        <taxon>Polyneoptera</taxon>
        <taxon>Phasmatodea</taxon>
        <taxon>Timematodea</taxon>
        <taxon>Timematoidea</taxon>
        <taxon>Timematidae</taxon>
        <taxon>Timema</taxon>
    </lineage>
</organism>
<sequence>MCALYAHLQQAFMFYGSKLDLLDFPLPRNGPSLDWSLLHEESPKKVPALSYEALISLFNYSSTFSRYSHVPLTLQYLYSLESLIDPSMVGTTLGQRILPPFPSPVPCSNLNHIN</sequence>
<dbReference type="SUPFAM" id="SSF53756">
    <property type="entry name" value="UDP-Glycosyltransferase/glycogen phosphorylase"/>
    <property type="match status" value="1"/>
</dbReference>
<dbReference type="EMBL" id="OE001855">
    <property type="protein sequence ID" value="CAD7457706.1"/>
    <property type="molecule type" value="Genomic_DNA"/>
</dbReference>
<reference evidence="1" key="1">
    <citation type="submission" date="2020-11" db="EMBL/GenBank/DDBJ databases">
        <authorList>
            <person name="Tran Van P."/>
        </authorList>
    </citation>
    <scope>NUCLEOTIDE SEQUENCE</scope>
</reference>
<gene>
    <name evidence="1" type="ORF">TTEB3V08_LOCUS5697</name>
</gene>
<proteinExistence type="predicted"/>